<dbReference type="PANTHER" id="PTHR30204">
    <property type="entry name" value="REDOX-CYCLING DRUG-SENSING TRANSCRIPTIONAL ACTIVATOR SOXR"/>
    <property type="match status" value="1"/>
</dbReference>
<dbReference type="SUPFAM" id="SSF46955">
    <property type="entry name" value="Putative DNA-binding domain"/>
    <property type="match status" value="1"/>
</dbReference>
<dbReference type="GO" id="GO:0003677">
    <property type="term" value="F:DNA binding"/>
    <property type="evidence" value="ECO:0007669"/>
    <property type="project" value="UniProtKB-KW"/>
</dbReference>
<dbReference type="Proteomes" id="UP000198744">
    <property type="component" value="Unassembled WGS sequence"/>
</dbReference>
<reference evidence="3 4" key="1">
    <citation type="submission" date="2016-10" db="EMBL/GenBank/DDBJ databases">
        <authorList>
            <person name="de Groot N.N."/>
        </authorList>
    </citation>
    <scope>NUCLEOTIDE SEQUENCE [LARGE SCALE GENOMIC DNA]</scope>
    <source>
        <strain evidence="3 4">DSM 8423</strain>
    </source>
</reference>
<gene>
    <name evidence="3" type="ORF">SAMN04489760_10954</name>
</gene>
<evidence type="ECO:0000259" key="2">
    <source>
        <dbReference type="PROSITE" id="PS50937"/>
    </source>
</evidence>
<dbReference type="GO" id="GO:0003700">
    <property type="term" value="F:DNA-binding transcription factor activity"/>
    <property type="evidence" value="ECO:0007669"/>
    <property type="project" value="InterPro"/>
</dbReference>
<dbReference type="SMART" id="SM00422">
    <property type="entry name" value="HTH_MERR"/>
    <property type="match status" value="1"/>
</dbReference>
<dbReference type="PROSITE" id="PS50937">
    <property type="entry name" value="HTH_MERR_2"/>
    <property type="match status" value="1"/>
</dbReference>
<dbReference type="PANTHER" id="PTHR30204:SF15">
    <property type="entry name" value="BLL5018 PROTEIN"/>
    <property type="match status" value="1"/>
</dbReference>
<dbReference type="InterPro" id="IPR047057">
    <property type="entry name" value="MerR_fam"/>
</dbReference>
<evidence type="ECO:0000313" key="4">
    <source>
        <dbReference type="Proteomes" id="UP000198744"/>
    </source>
</evidence>
<keyword evidence="4" id="KW-1185">Reference proteome</keyword>
<protein>
    <submittedName>
        <fullName evidence="3">DNA-binding transcriptional regulator, MerR family</fullName>
    </submittedName>
</protein>
<dbReference type="EMBL" id="FOBS01000009">
    <property type="protein sequence ID" value="SEM28623.1"/>
    <property type="molecule type" value="Genomic_DNA"/>
</dbReference>
<name>A0A1H7X4L3_9BACT</name>
<dbReference type="STRING" id="43775.SAMN04489760_10954"/>
<dbReference type="Gene3D" id="1.10.1660.10">
    <property type="match status" value="1"/>
</dbReference>
<dbReference type="InterPro" id="IPR009061">
    <property type="entry name" value="DNA-bd_dom_put_sf"/>
</dbReference>
<evidence type="ECO:0000313" key="3">
    <source>
        <dbReference type="EMBL" id="SEM28623.1"/>
    </source>
</evidence>
<sequence>MNVVIPPDKAYFRIGEVSRILGVEPSVLRFWESEFKSVRPIRTTAEQRLYRRQDVQELLTIKTLLYEEFFTIKGAKRQLLLRKTGHDPQGTEVRINKKLEGIKEGLTQIQKLLKGG</sequence>
<dbReference type="InterPro" id="IPR000551">
    <property type="entry name" value="MerR-type_HTH_dom"/>
</dbReference>
<dbReference type="Pfam" id="PF13411">
    <property type="entry name" value="MerR_1"/>
    <property type="match status" value="1"/>
</dbReference>
<dbReference type="AlphaFoldDB" id="A0A1H7X4L3"/>
<proteinExistence type="predicted"/>
<dbReference type="CDD" id="cd04765">
    <property type="entry name" value="HTH_MlrA-like_sg2"/>
    <property type="match status" value="1"/>
</dbReference>
<accession>A0A1H7X4L3</accession>
<dbReference type="OrthoDB" id="9810140at2"/>
<dbReference type="RefSeq" id="WP_093883173.1">
    <property type="nucleotide sequence ID" value="NZ_FOBS01000009.1"/>
</dbReference>
<organism evidence="3 4">
    <name type="scientific">Syntrophus gentianae</name>
    <dbReference type="NCBI Taxonomy" id="43775"/>
    <lineage>
        <taxon>Bacteria</taxon>
        <taxon>Pseudomonadati</taxon>
        <taxon>Thermodesulfobacteriota</taxon>
        <taxon>Syntrophia</taxon>
        <taxon>Syntrophales</taxon>
        <taxon>Syntrophaceae</taxon>
        <taxon>Syntrophus</taxon>
    </lineage>
</organism>
<feature type="domain" description="HTH merR-type" evidence="2">
    <location>
        <begin position="11"/>
        <end position="81"/>
    </location>
</feature>
<evidence type="ECO:0000256" key="1">
    <source>
        <dbReference type="ARBA" id="ARBA00023125"/>
    </source>
</evidence>
<keyword evidence="1 3" id="KW-0238">DNA-binding</keyword>